<feature type="binding site" evidence="11">
    <location>
        <position position="5"/>
    </location>
    <ligand>
        <name>Ca(2+)</name>
        <dbReference type="ChEBI" id="CHEBI:29108"/>
        <label>1</label>
    </ligand>
</feature>
<dbReference type="InterPro" id="IPR010255">
    <property type="entry name" value="Haem_peroxidase_sf"/>
</dbReference>
<dbReference type="InterPro" id="IPR000823">
    <property type="entry name" value="Peroxidase_pln"/>
</dbReference>
<feature type="binding site" evidence="11">
    <location>
        <position position="19"/>
    </location>
    <ligand>
        <name>Ca(2+)</name>
        <dbReference type="ChEBI" id="CHEBI:29108"/>
        <label>1</label>
    </ligand>
</feature>
<keyword evidence="5 11" id="KW-0479">Metal-binding</keyword>
<evidence type="ECO:0000313" key="13">
    <source>
        <dbReference type="EMBL" id="CAG1849671.1"/>
    </source>
</evidence>
<reference evidence="13" key="1">
    <citation type="submission" date="2021-03" db="EMBL/GenBank/DDBJ databases">
        <authorList>
            <consortium name="Genoscope - CEA"/>
            <person name="William W."/>
        </authorList>
    </citation>
    <scope>NUCLEOTIDE SEQUENCE</scope>
    <source>
        <strain evidence="13">Doubled-haploid Pahang</strain>
    </source>
</reference>
<dbReference type="Pfam" id="PF00141">
    <property type="entry name" value="peroxidase"/>
    <property type="match status" value="1"/>
</dbReference>
<keyword evidence="8 11" id="KW-0408">Iron</keyword>
<dbReference type="GO" id="GO:0046872">
    <property type="term" value="F:metal ion binding"/>
    <property type="evidence" value="ECO:0007669"/>
    <property type="project" value="UniProtKB-KW"/>
</dbReference>
<dbReference type="PROSITE" id="PS00435">
    <property type="entry name" value="PEROXIDASE_1"/>
    <property type="match status" value="1"/>
</dbReference>
<feature type="binding site" evidence="10">
    <location>
        <position position="103"/>
    </location>
    <ligand>
        <name>substrate</name>
    </ligand>
</feature>
<dbReference type="PRINTS" id="PR00458">
    <property type="entry name" value="PEROXIDASE"/>
</dbReference>
<dbReference type="GO" id="GO:0140825">
    <property type="term" value="F:lactoperoxidase activity"/>
    <property type="evidence" value="ECO:0007669"/>
    <property type="project" value="UniProtKB-EC"/>
</dbReference>
<dbReference type="SUPFAM" id="SSF48113">
    <property type="entry name" value="Heme-dependent peroxidases"/>
    <property type="match status" value="1"/>
</dbReference>
<comment type="catalytic activity">
    <reaction evidence="1">
        <text>2 a phenolic donor + H2O2 = 2 a phenolic radical donor + 2 H2O</text>
        <dbReference type="Rhea" id="RHEA:56136"/>
        <dbReference type="ChEBI" id="CHEBI:15377"/>
        <dbReference type="ChEBI" id="CHEBI:16240"/>
        <dbReference type="ChEBI" id="CHEBI:139520"/>
        <dbReference type="ChEBI" id="CHEBI:139521"/>
        <dbReference type="EC" id="1.11.1.7"/>
    </reaction>
</comment>
<feature type="binding site" evidence="11">
    <location>
        <position position="3"/>
    </location>
    <ligand>
        <name>Ca(2+)</name>
        <dbReference type="ChEBI" id="CHEBI:29108"/>
        <label>1</label>
    </ligand>
</feature>
<dbReference type="PANTHER" id="PTHR31388">
    <property type="entry name" value="PEROXIDASE 72-RELATED"/>
    <property type="match status" value="1"/>
</dbReference>
<dbReference type="AlphaFoldDB" id="A0A8D7FBU7"/>
<evidence type="ECO:0000256" key="2">
    <source>
        <dbReference type="ARBA" id="ARBA00006873"/>
    </source>
</evidence>
<name>A0A8D7FBU7_MUSAM</name>
<dbReference type="InterPro" id="IPR002016">
    <property type="entry name" value="Haem_peroxidase"/>
</dbReference>
<evidence type="ECO:0000256" key="8">
    <source>
        <dbReference type="ARBA" id="ARBA00023004"/>
    </source>
</evidence>
<keyword evidence="9" id="KW-0376">Hydrogen peroxide</keyword>
<dbReference type="PROSITE" id="PS50873">
    <property type="entry name" value="PEROXIDASE_4"/>
    <property type="match status" value="1"/>
</dbReference>
<dbReference type="PANTHER" id="PTHR31388:SF123">
    <property type="entry name" value="PEROXIDASE RIP1"/>
    <property type="match status" value="1"/>
</dbReference>
<feature type="domain" description="Plant heme peroxidase family profile" evidence="12">
    <location>
        <begin position="1"/>
        <end position="134"/>
    </location>
</feature>
<organism evidence="13">
    <name type="scientific">Musa acuminata subsp. malaccensis</name>
    <name type="common">Wild banana</name>
    <name type="synonym">Musa malaccensis</name>
    <dbReference type="NCBI Taxonomy" id="214687"/>
    <lineage>
        <taxon>Eukaryota</taxon>
        <taxon>Viridiplantae</taxon>
        <taxon>Streptophyta</taxon>
        <taxon>Embryophyta</taxon>
        <taxon>Tracheophyta</taxon>
        <taxon>Spermatophyta</taxon>
        <taxon>Magnoliopsida</taxon>
        <taxon>Liliopsida</taxon>
        <taxon>Zingiberales</taxon>
        <taxon>Musaceae</taxon>
        <taxon>Musa</taxon>
    </lineage>
</organism>
<evidence type="ECO:0000256" key="6">
    <source>
        <dbReference type="ARBA" id="ARBA00022837"/>
    </source>
</evidence>
<dbReference type="GO" id="GO:0006979">
    <property type="term" value="P:response to oxidative stress"/>
    <property type="evidence" value="ECO:0007669"/>
    <property type="project" value="InterPro"/>
</dbReference>
<proteinExistence type="inferred from homology"/>
<dbReference type="GO" id="GO:0020037">
    <property type="term" value="F:heme binding"/>
    <property type="evidence" value="ECO:0007669"/>
    <property type="project" value="InterPro"/>
</dbReference>
<keyword evidence="4" id="KW-0349">Heme</keyword>
<keyword evidence="7" id="KW-0560">Oxidoreductase</keyword>
<comment type="cofactor">
    <cofactor evidence="11">
        <name>heme b</name>
        <dbReference type="ChEBI" id="CHEBI:60344"/>
    </cofactor>
    <text evidence="11">Binds 1 heme b (iron(II)-protoporphyrin IX) group per subunit.</text>
</comment>
<evidence type="ECO:0000256" key="3">
    <source>
        <dbReference type="ARBA" id="ARBA00022559"/>
    </source>
</evidence>
<accession>A0A8D7FBU7</accession>
<gene>
    <name evidence="13" type="ORF">GSMUA_212570.1</name>
</gene>
<dbReference type="PRINTS" id="PR00461">
    <property type="entry name" value="PLPEROXIDASE"/>
</dbReference>
<evidence type="ECO:0000256" key="7">
    <source>
        <dbReference type="ARBA" id="ARBA00023002"/>
    </source>
</evidence>
<evidence type="ECO:0000256" key="9">
    <source>
        <dbReference type="ARBA" id="ARBA00023324"/>
    </source>
</evidence>
<evidence type="ECO:0000256" key="5">
    <source>
        <dbReference type="ARBA" id="ARBA00022723"/>
    </source>
</evidence>
<evidence type="ECO:0000259" key="12">
    <source>
        <dbReference type="PROSITE" id="PS50873"/>
    </source>
</evidence>
<protein>
    <submittedName>
        <fullName evidence="13">(wild Malaysian banana) hypothetical protein</fullName>
    </submittedName>
</protein>
<evidence type="ECO:0000256" key="1">
    <source>
        <dbReference type="ARBA" id="ARBA00000189"/>
    </source>
</evidence>
<dbReference type="InterPro" id="IPR019793">
    <property type="entry name" value="Peroxidases_heam-ligand_BS"/>
</dbReference>
<comment type="cofactor">
    <cofactor evidence="11">
        <name>Ca(2+)</name>
        <dbReference type="ChEBI" id="CHEBI:29108"/>
    </cofactor>
    <text evidence="11">Binds 2 calcium ions per subunit.</text>
</comment>
<sequence length="134" mass="14287">MNGCDGCIRLDDTSMFTREKTGKANKNSVRGFDVIDRIKAAVDSACNRSAVSCTDVLVVAARDSVAAATLVLLMQLGGPSYQVQLGRRDSRTASKIDATSNNPASKWLPANELVVLSGVHTLGPARCTSFRSRL</sequence>
<evidence type="ECO:0000256" key="10">
    <source>
        <dbReference type="PIRSR" id="PIRSR600823-2"/>
    </source>
</evidence>
<evidence type="ECO:0000256" key="11">
    <source>
        <dbReference type="PIRSR" id="PIRSR600823-3"/>
    </source>
</evidence>
<dbReference type="EMBL" id="HG996468">
    <property type="protein sequence ID" value="CAG1849671.1"/>
    <property type="molecule type" value="Genomic_DNA"/>
</dbReference>
<dbReference type="Gene3D" id="1.10.520.10">
    <property type="match status" value="1"/>
</dbReference>
<feature type="binding site" evidence="11">
    <location>
        <position position="121"/>
    </location>
    <ligand>
        <name>Ca(2+)</name>
        <dbReference type="ChEBI" id="CHEBI:29108"/>
        <label>2</label>
    </ligand>
</feature>
<keyword evidence="3" id="KW-0575">Peroxidase</keyword>
<dbReference type="GO" id="GO:0042744">
    <property type="term" value="P:hydrogen peroxide catabolic process"/>
    <property type="evidence" value="ECO:0007669"/>
    <property type="project" value="UniProtKB-KW"/>
</dbReference>
<keyword evidence="6 11" id="KW-0106">Calcium</keyword>
<evidence type="ECO:0000256" key="4">
    <source>
        <dbReference type="ARBA" id="ARBA00022617"/>
    </source>
</evidence>
<comment type="similarity">
    <text evidence="2">Belongs to the peroxidase family. Ascorbate peroxidase subfamily.</text>
</comment>
<dbReference type="Gene3D" id="1.10.420.10">
    <property type="entry name" value="Peroxidase, domain 2"/>
    <property type="match status" value="1"/>
</dbReference>
<feature type="binding site" description="axial binding residue" evidence="11">
    <location>
        <position position="120"/>
    </location>
    <ligand>
        <name>heme b</name>
        <dbReference type="ChEBI" id="CHEBI:60344"/>
    </ligand>
    <ligandPart>
        <name>Fe</name>
        <dbReference type="ChEBI" id="CHEBI:18248"/>
    </ligandPart>
</feature>